<dbReference type="PANTHER" id="PTHR24099:SF29">
    <property type="entry name" value="TRIPARTITE MOTIF-CONTAINING PROTEIN 46"/>
    <property type="match status" value="1"/>
</dbReference>
<dbReference type="InterPro" id="IPR043136">
    <property type="entry name" value="B30.2/SPRY_sf"/>
</dbReference>
<dbReference type="Gene3D" id="3.30.40.10">
    <property type="entry name" value="Zinc/RING finger domain, C3HC4 (zinc finger)"/>
    <property type="match status" value="1"/>
</dbReference>
<dbReference type="SUPFAM" id="SSF49265">
    <property type="entry name" value="Fibronectin type III"/>
    <property type="match status" value="1"/>
</dbReference>
<protein>
    <submittedName>
        <fullName evidence="8">Tripartite motif containing 46</fullName>
    </submittedName>
</protein>
<dbReference type="SUPFAM" id="SSF57845">
    <property type="entry name" value="B-box zinc-binding domain"/>
    <property type="match status" value="1"/>
</dbReference>
<evidence type="ECO:0000256" key="3">
    <source>
        <dbReference type="ARBA" id="ARBA00022833"/>
    </source>
</evidence>
<dbReference type="InterPro" id="IPR036116">
    <property type="entry name" value="FN3_sf"/>
</dbReference>
<dbReference type="AlphaFoldDB" id="A0A3B5B9L0"/>
<evidence type="ECO:0000313" key="8">
    <source>
        <dbReference type="Ensembl" id="ENSSPAP00000029586.1"/>
    </source>
</evidence>
<dbReference type="InterPro" id="IPR001841">
    <property type="entry name" value="Znf_RING"/>
</dbReference>
<dbReference type="SUPFAM" id="SSF49899">
    <property type="entry name" value="Concanavalin A-like lectins/glucanases"/>
    <property type="match status" value="1"/>
</dbReference>
<dbReference type="InterPro" id="IPR013083">
    <property type="entry name" value="Znf_RING/FYVE/PHD"/>
</dbReference>
<dbReference type="PROSITE" id="PS50853">
    <property type="entry name" value="FN3"/>
    <property type="match status" value="1"/>
</dbReference>
<feature type="region of interest" description="Disordered" evidence="5">
    <location>
        <begin position="626"/>
        <end position="654"/>
    </location>
</feature>
<dbReference type="Ensembl" id="ENSSPAT00000030059.1">
    <property type="protein sequence ID" value="ENSSPAP00000029586.1"/>
    <property type="gene ID" value="ENSSPAG00000022234.1"/>
</dbReference>
<dbReference type="GO" id="GO:0007409">
    <property type="term" value="P:axonogenesis"/>
    <property type="evidence" value="ECO:0007669"/>
    <property type="project" value="TreeGrafter"/>
</dbReference>
<dbReference type="GO" id="GO:0044304">
    <property type="term" value="C:main axon"/>
    <property type="evidence" value="ECO:0007669"/>
    <property type="project" value="TreeGrafter"/>
</dbReference>
<dbReference type="GeneTree" id="ENSGT00940000158021"/>
<dbReference type="InterPro" id="IPR003961">
    <property type="entry name" value="FN3_dom"/>
</dbReference>
<dbReference type="InterPro" id="IPR018957">
    <property type="entry name" value="Znf_C3HC4_RING-type"/>
</dbReference>
<feature type="compositionally biased region" description="Pro residues" evidence="5">
    <location>
        <begin position="66"/>
        <end position="75"/>
    </location>
</feature>
<dbReference type="GO" id="GO:0008270">
    <property type="term" value="F:zinc ion binding"/>
    <property type="evidence" value="ECO:0007669"/>
    <property type="project" value="UniProtKB-KW"/>
</dbReference>
<dbReference type="InterPro" id="IPR013320">
    <property type="entry name" value="ConA-like_dom_sf"/>
</dbReference>
<feature type="domain" description="Fibronectin type-III" evidence="7">
    <location>
        <begin position="384"/>
        <end position="492"/>
    </location>
</feature>
<organism evidence="8">
    <name type="scientific">Stegastes partitus</name>
    <name type="common">bicolor damselfish</name>
    <dbReference type="NCBI Taxonomy" id="144197"/>
    <lineage>
        <taxon>Eukaryota</taxon>
        <taxon>Metazoa</taxon>
        <taxon>Chordata</taxon>
        <taxon>Craniata</taxon>
        <taxon>Vertebrata</taxon>
        <taxon>Euteleostomi</taxon>
        <taxon>Actinopterygii</taxon>
        <taxon>Neopterygii</taxon>
        <taxon>Teleostei</taxon>
        <taxon>Neoteleostei</taxon>
        <taxon>Acanthomorphata</taxon>
        <taxon>Ovalentaria</taxon>
        <taxon>Pomacentridae</taxon>
        <taxon>Stegastes</taxon>
    </lineage>
</organism>
<dbReference type="GO" id="GO:0048490">
    <property type="term" value="P:anterograde synaptic vesicle transport"/>
    <property type="evidence" value="ECO:0007669"/>
    <property type="project" value="TreeGrafter"/>
</dbReference>
<feature type="compositionally biased region" description="Low complexity" evidence="5">
    <location>
        <begin position="631"/>
        <end position="649"/>
    </location>
</feature>
<dbReference type="PANTHER" id="PTHR24099">
    <property type="entry name" value="E3 UBIQUITIN-PROTEIN LIGASE TRIM36-RELATED"/>
    <property type="match status" value="1"/>
</dbReference>
<dbReference type="Gene3D" id="2.60.40.10">
    <property type="entry name" value="Immunoglobulins"/>
    <property type="match status" value="1"/>
</dbReference>
<dbReference type="SMART" id="SM00336">
    <property type="entry name" value="BBOX"/>
    <property type="match status" value="1"/>
</dbReference>
<feature type="region of interest" description="Disordered" evidence="5">
    <location>
        <begin position="66"/>
        <end position="98"/>
    </location>
</feature>
<evidence type="ECO:0000256" key="1">
    <source>
        <dbReference type="ARBA" id="ARBA00022723"/>
    </source>
</evidence>
<keyword evidence="3" id="KW-0862">Zinc</keyword>
<dbReference type="PROSITE" id="PS50119">
    <property type="entry name" value="ZF_BBOX"/>
    <property type="match status" value="1"/>
</dbReference>
<dbReference type="GO" id="GO:0001578">
    <property type="term" value="P:microtubule bundle formation"/>
    <property type="evidence" value="ECO:0007669"/>
    <property type="project" value="TreeGrafter"/>
</dbReference>
<dbReference type="SUPFAM" id="SSF57850">
    <property type="entry name" value="RING/U-box"/>
    <property type="match status" value="1"/>
</dbReference>
<feature type="domain" description="B box-type" evidence="6">
    <location>
        <begin position="222"/>
        <end position="264"/>
    </location>
</feature>
<evidence type="ECO:0000256" key="5">
    <source>
        <dbReference type="SAM" id="MobiDB-lite"/>
    </source>
</evidence>
<dbReference type="InterPro" id="IPR050617">
    <property type="entry name" value="E3_ligase_FN3/SPRY"/>
</dbReference>
<dbReference type="Gene3D" id="3.30.160.60">
    <property type="entry name" value="Classic Zinc Finger"/>
    <property type="match status" value="1"/>
</dbReference>
<evidence type="ECO:0000256" key="4">
    <source>
        <dbReference type="PROSITE-ProRule" id="PRU00024"/>
    </source>
</evidence>
<name>A0A3B5B9L0_9TELE</name>
<dbReference type="Pfam" id="PF00097">
    <property type="entry name" value="zf-C3HC4"/>
    <property type="match status" value="1"/>
</dbReference>
<evidence type="ECO:0000259" key="6">
    <source>
        <dbReference type="PROSITE" id="PS50119"/>
    </source>
</evidence>
<evidence type="ECO:0000256" key="2">
    <source>
        <dbReference type="ARBA" id="ARBA00022771"/>
    </source>
</evidence>
<dbReference type="GO" id="GO:0001764">
    <property type="term" value="P:neuron migration"/>
    <property type="evidence" value="ECO:0007669"/>
    <property type="project" value="TreeGrafter"/>
</dbReference>
<dbReference type="InterPro" id="IPR013783">
    <property type="entry name" value="Ig-like_fold"/>
</dbReference>
<gene>
    <name evidence="8" type="primary">TRIM46</name>
</gene>
<dbReference type="SMART" id="SM00184">
    <property type="entry name" value="RING"/>
    <property type="match status" value="1"/>
</dbReference>
<sequence>MAEAELQTFTSIMDALVRISSNMKSMEQELHCPVCDEMVKQPVLLPCQHSVCLLCAAEVLVQRGYPPPDLPPEPNSPASTPNTRSPRQGRRPPPRTPDRLERVLRTVCGTYPGRRRREAAPPLMLFPCPTCRQDVELGEKGLSDCLRNLTLERIVERYRHTVSLGSVAIMCGFCKPPQSLEATKGCADCKSNFCNECFKLYHPWGTPRAQHEHILPTNNFRPKVLTCTDHEQERLQWYCRNCQRLLCPLCKLRRVHHGHKVLPIAQAYQALKDKITKEVNFILANQETIQSQISQLEAAIKHMEVKRFCLALLISLCLVQQEEALSAQVFERQGLLEHAGLMAYTQELLKETDPPCFVQALDRPSAGGERNGSQCDLYISVVLAPLAPVIDTQKTLAYDQLFLCWRLPQDSAPAWHFSVEYQRRAGGAAATWGGTRSPNAAVAWQRLDEVKGTSAVVDRLQMDSVYVLRVRGCNKAGFGEYSEEVYLHTPPAPVLSFSLDSRWGLHADRLALGRGQTYARSVPGLSLLQAADRALTSCHLTSDLLVADLAVTQGRHYWACSVEPGSYLVKVGVGQEAKLQEWFHLPQDMASPRCDPDSGHDSGAEDGQDSPPFCFLTMGMGKILLPPGHPQSDSQSQGGVHSHSSSHGGLPHPHTAPLPPRLGVCLDCDKGRVAFYDAHSLRVLWEGLVDCSAPVCPAFCFIGGGALQLQDLVANRSIEEPPPRRVTIQTRATNLSK</sequence>
<evidence type="ECO:0000259" key="7">
    <source>
        <dbReference type="PROSITE" id="PS50853"/>
    </source>
</evidence>
<accession>A0A3B5B9L0</accession>
<dbReference type="Pfam" id="PF00643">
    <property type="entry name" value="zf-B_box"/>
    <property type="match status" value="1"/>
</dbReference>
<proteinExistence type="predicted"/>
<reference evidence="8" key="1">
    <citation type="submission" date="2023-09" db="UniProtKB">
        <authorList>
            <consortium name="Ensembl"/>
        </authorList>
    </citation>
    <scope>IDENTIFICATION</scope>
</reference>
<dbReference type="STRING" id="144197.ENSSPAP00000029586"/>
<dbReference type="CDD" id="cd00063">
    <property type="entry name" value="FN3"/>
    <property type="match status" value="1"/>
</dbReference>
<dbReference type="GO" id="GO:1904115">
    <property type="term" value="C:axon cytoplasm"/>
    <property type="evidence" value="ECO:0007669"/>
    <property type="project" value="GOC"/>
</dbReference>
<keyword evidence="1" id="KW-0479">Metal-binding</keyword>
<keyword evidence="2 4" id="KW-0863">Zinc-finger</keyword>
<dbReference type="Gene3D" id="2.60.120.920">
    <property type="match status" value="1"/>
</dbReference>
<dbReference type="InterPro" id="IPR000315">
    <property type="entry name" value="Znf_B-box"/>
</dbReference>
<dbReference type="Gene3D" id="4.10.830.40">
    <property type="match status" value="1"/>
</dbReference>